<dbReference type="Pfam" id="PF12705">
    <property type="entry name" value="PDDEXK_1"/>
    <property type="match status" value="1"/>
</dbReference>
<reference evidence="2" key="2">
    <citation type="submission" date="2003-12" db="EMBL/GenBank/DDBJ databases">
        <title>Monterey Bay Coastal Ocean Microbial Observatory environmental clone sequencing.</title>
        <authorList>
            <person name="DeLong E.F."/>
        </authorList>
    </citation>
    <scope>NUCLEOTIDE SEQUENCE</scope>
</reference>
<dbReference type="AlphaFoldDB" id="Q6SFL1"/>
<gene>
    <name evidence="2" type="ORF">MBMO_EBAC000-36A07.46</name>
</gene>
<evidence type="ECO:0000313" key="2">
    <source>
        <dbReference type="EMBL" id="AAR38201.1"/>
    </source>
</evidence>
<accession>Q6SFL1</accession>
<organism evidence="2">
    <name type="scientific">uncultured marine bacterium 580</name>
    <dbReference type="NCBI Taxonomy" id="257400"/>
    <lineage>
        <taxon>Bacteria</taxon>
        <taxon>environmental samples</taxon>
    </lineage>
</organism>
<dbReference type="EMBL" id="AY458647">
    <property type="protein sequence ID" value="AAR38201.1"/>
    <property type="molecule type" value="Genomic_DNA"/>
</dbReference>
<dbReference type="InterPro" id="IPR011604">
    <property type="entry name" value="PDDEXK-like_dom_sf"/>
</dbReference>
<evidence type="ECO:0000259" key="1">
    <source>
        <dbReference type="Pfam" id="PF12705"/>
    </source>
</evidence>
<feature type="domain" description="PD-(D/E)XK endonuclease-like" evidence="1">
    <location>
        <begin position="109"/>
        <end position="236"/>
    </location>
</feature>
<dbReference type="InterPro" id="IPR038726">
    <property type="entry name" value="PDDEXK_AddAB-type"/>
</dbReference>
<dbReference type="Gene3D" id="3.90.320.10">
    <property type="match status" value="1"/>
</dbReference>
<proteinExistence type="predicted"/>
<reference evidence="2" key="1">
    <citation type="submission" date="2003-11" db="EMBL/GenBank/DDBJ databases">
        <authorList>
            <person name="Heidelberg J.F."/>
            <person name="Eisen J.A."/>
            <person name="Nelson W.C."/>
            <person name="DeLong E.F."/>
        </authorList>
    </citation>
    <scope>NUCLEOTIDE SEQUENCE</scope>
</reference>
<sequence>MPKNKPYDATSKELFKISRTGVDLFIDCQKCFYMRYKKSVSRVSGFPFNLNIAVDSLLKNEFDDYRDKGEPHPLMIEANIDAIPFQHEHLDQWRFNFTGIQFKDIKRGFLWFGAIDDVWIHNKTKKLIIADYKATSKKTEVSLDADWQIAYKRQMEFYQWLMRANGFEVEDEGWFVYCNGKVFDNHFNGQLSFDIKMISYQGDDAWIEPTLDNIKTCLDSEITPSANANCKYCKYINNINLVSK</sequence>
<protein>
    <recommendedName>
        <fullName evidence="1">PD-(D/E)XK endonuclease-like domain-containing protein</fullName>
    </recommendedName>
</protein>
<name>Q6SFL1_9BACT</name>